<dbReference type="InterPro" id="IPR058057">
    <property type="entry name" value="BBH37-like"/>
</dbReference>
<evidence type="ECO:0000259" key="2">
    <source>
        <dbReference type="Pfam" id="PF25672"/>
    </source>
</evidence>
<evidence type="ECO:0000313" key="3">
    <source>
        <dbReference type="EMBL" id="AHH11801.1"/>
    </source>
</evidence>
<feature type="domain" description="BBH37-like helical" evidence="2">
    <location>
        <begin position="122"/>
        <end position="318"/>
    </location>
</feature>
<reference evidence="3" key="1">
    <citation type="submission" date="2013-04" db="EMBL/GenBank/DDBJ databases">
        <title>Comparative Genomics of Relapsing Fever Spirochetes.</title>
        <authorList>
            <person name="Schwan T.G."/>
            <person name="Raffel S.J."/>
            <person name="Porcella S.F."/>
            <person name="Martens C.A."/>
            <person name="Bruno D.P."/>
            <person name="Ricklefs S.M."/>
            <person name="Barbian K.B."/>
        </authorList>
    </citation>
    <scope>NUCLEOTIDE SEQUENCE</scope>
    <source>
        <strain evidence="3">Co53</strain>
        <plasmid evidence="3">unnamed</plasmid>
    </source>
</reference>
<keyword evidence="3" id="KW-0614">Plasmid</keyword>
<organism evidence="3">
    <name type="scientific">Borrelia coriaceae ATCC 43381</name>
    <dbReference type="NCBI Taxonomy" id="1408429"/>
    <lineage>
        <taxon>Bacteria</taxon>
        <taxon>Pseudomonadati</taxon>
        <taxon>Spirochaetota</taxon>
        <taxon>Spirochaetia</taxon>
        <taxon>Spirochaetales</taxon>
        <taxon>Borreliaceae</taxon>
        <taxon>Borrelia</taxon>
    </lineage>
</organism>
<dbReference type="EMBL" id="CP005774">
    <property type="protein sequence ID" value="AHH11801.1"/>
    <property type="molecule type" value="Genomic_DNA"/>
</dbReference>
<feature type="coiled-coil region" evidence="1">
    <location>
        <begin position="151"/>
        <end position="178"/>
    </location>
</feature>
<dbReference type="AlphaFoldDB" id="W5T3A7"/>
<protein>
    <recommendedName>
        <fullName evidence="2">BBH37-like helical domain-containing protein</fullName>
    </recommendedName>
</protein>
<name>W5T3A7_9SPIR</name>
<dbReference type="InterPro" id="IPR057717">
    <property type="entry name" value="BBH37-like_helical"/>
</dbReference>
<proteinExistence type="predicted"/>
<geneLocation type="plasmid" evidence="3">
    <name>unnamed</name>
</geneLocation>
<dbReference type="Pfam" id="PF25672">
    <property type="entry name" value="BBH37"/>
    <property type="match status" value="1"/>
</dbReference>
<sequence length="319" mass="36340">MTSPEGNMKKNILVICMLILLCFLSCDINALNELLGKAREKFLEENNKVENLKSIEENQEDKEKQVGIVKRIEKGVQQVVQAVPVVPVGGLNNEVFEKPVNDNNSAIRMYSQEEKIEIKKEDLVARTDEEKKAQVEIEKVKNLLKERSISSSKLIEDAHKLKNEYEQLEVDFHSIMSKIQTEVRSLRSEDYKGNLEKISKLNRLQNQLKISLDIERLMSQVVSTISELKSSEFFFNKAGETLTEAITKRLENEARKGGRYFFREVSNGLLLQLSRDSQRYARNALSQLESAVIKLNGAIGEKKNIKDPIDAVRAALDSL</sequence>
<dbReference type="HOGENOM" id="CLU_077087_0_0_12"/>
<keyword evidence="1" id="KW-0175">Coiled coil</keyword>
<accession>W5T3A7</accession>
<gene>
    <name evidence="3" type="ORF">BCO_0116803</name>
</gene>
<evidence type="ECO:0000256" key="1">
    <source>
        <dbReference type="SAM" id="Coils"/>
    </source>
</evidence>
<dbReference type="NCBIfam" id="NF033721">
    <property type="entry name" value="P12_lipo"/>
    <property type="match status" value="1"/>
</dbReference>